<feature type="signal peptide" evidence="5">
    <location>
        <begin position="1"/>
        <end position="21"/>
    </location>
</feature>
<dbReference type="InterPro" id="IPR036816">
    <property type="entry name" value="RNaseA-like_dom_sf"/>
</dbReference>
<proteinExistence type="inferred from homology"/>
<evidence type="ECO:0000256" key="2">
    <source>
        <dbReference type="ARBA" id="ARBA00022722"/>
    </source>
</evidence>
<keyword evidence="3 5" id="KW-0255">Endonuclease</keyword>
<feature type="domain" description="Ribonuclease A-domain" evidence="6">
    <location>
        <begin position="20"/>
        <end position="130"/>
    </location>
</feature>
<evidence type="ECO:0000259" key="6">
    <source>
        <dbReference type="SMART" id="SM00092"/>
    </source>
</evidence>
<accession>Q9DF78</accession>
<evidence type="ECO:0000256" key="1">
    <source>
        <dbReference type="ARBA" id="ARBA00005600"/>
    </source>
</evidence>
<evidence type="ECO:0000256" key="3">
    <source>
        <dbReference type="ARBA" id="ARBA00022759"/>
    </source>
</evidence>
<sequence>MCAKSLLVFGFLLGLSHLSLSQNWAKFKEKHITSTSSIDCNTIMDKAIYIVGGKCKERNTFIISSEDNVKAICSGVSPDRKELSTTSFKLNTCIRDSITPRPCPYHPSPDNNKICVKCEKQLPVHFVGIGKC</sequence>
<keyword evidence="5" id="KW-0732">Signal</keyword>
<reference evidence="7" key="2">
    <citation type="submission" date="2001-08" db="EMBL/GenBank/DDBJ databases">
        <authorList>
            <person name="Liao Y.-D."/>
            <person name="Huang H.-C."/>
            <person name="Leu Y.-J."/>
            <person name="Wei C.-W."/>
            <person name="Tang P.-C."/>
            <person name="Wang S.-C."/>
        </authorList>
    </citation>
    <scope>NUCLEOTIDE SEQUENCE</scope>
    <source>
        <tissue evidence="7">Liver</tissue>
    </source>
</reference>
<evidence type="ECO:0000256" key="4">
    <source>
        <dbReference type="ARBA" id="ARBA00022801"/>
    </source>
</evidence>
<dbReference type="GO" id="GO:0050830">
    <property type="term" value="P:defense response to Gram-positive bacterium"/>
    <property type="evidence" value="ECO:0007669"/>
    <property type="project" value="TreeGrafter"/>
</dbReference>
<dbReference type="InterPro" id="IPR023411">
    <property type="entry name" value="RNaseA_AS"/>
</dbReference>
<evidence type="ECO:0000256" key="5">
    <source>
        <dbReference type="RuleBase" id="RU000651"/>
    </source>
</evidence>
<dbReference type="Gene3D" id="3.10.130.10">
    <property type="entry name" value="Ribonuclease A-like domain"/>
    <property type="match status" value="1"/>
</dbReference>
<reference evidence="7" key="1">
    <citation type="journal article" date="2000" name="Nucleic Acids Res.">
        <title>Purification and cloning of cytotoxic ribonucleases from Rana catesbeiana (bullfrog).</title>
        <authorList>
            <person name="Liao Y.D."/>
            <person name="Huang H.C."/>
            <person name="Leu Y.J."/>
            <person name="Wei C.W."/>
            <person name="Tang P.C."/>
            <person name="Wang S.C."/>
        </authorList>
    </citation>
    <scope>NUCLEOTIDE SEQUENCE</scope>
    <source>
        <tissue evidence="7">Liver</tissue>
    </source>
</reference>
<dbReference type="Pfam" id="PF00074">
    <property type="entry name" value="RnaseA"/>
    <property type="match status" value="1"/>
</dbReference>
<protein>
    <submittedName>
        <fullName evidence="7">RC-RNaseL1 ribonuclease</fullName>
    </submittedName>
</protein>
<organism evidence="7">
    <name type="scientific">Aquarana catesbeiana</name>
    <name type="common">American bullfrog</name>
    <name type="synonym">Rana catesbeiana</name>
    <dbReference type="NCBI Taxonomy" id="8400"/>
    <lineage>
        <taxon>Eukaryota</taxon>
        <taxon>Metazoa</taxon>
        <taxon>Chordata</taxon>
        <taxon>Craniata</taxon>
        <taxon>Vertebrata</taxon>
        <taxon>Euteleostomi</taxon>
        <taxon>Amphibia</taxon>
        <taxon>Batrachia</taxon>
        <taxon>Anura</taxon>
        <taxon>Neobatrachia</taxon>
        <taxon>Ranoidea</taxon>
        <taxon>Ranidae</taxon>
        <taxon>Aquarana</taxon>
    </lineage>
</organism>
<dbReference type="GO" id="GO:0016787">
    <property type="term" value="F:hydrolase activity"/>
    <property type="evidence" value="ECO:0007669"/>
    <property type="project" value="UniProtKB-KW"/>
</dbReference>
<dbReference type="AlphaFoldDB" id="Q9DF78"/>
<keyword evidence="2 5" id="KW-0540">Nuclease</keyword>
<dbReference type="PROSITE" id="PS00127">
    <property type="entry name" value="RNASE_PANCREATIC"/>
    <property type="match status" value="1"/>
</dbReference>
<dbReference type="EMBL" id="AF288642">
    <property type="protein sequence ID" value="AAG30414.2"/>
    <property type="molecule type" value="Genomic_DNA"/>
</dbReference>
<dbReference type="SUPFAM" id="SSF54076">
    <property type="entry name" value="RNase A-like"/>
    <property type="match status" value="1"/>
</dbReference>
<dbReference type="InterPro" id="IPR023412">
    <property type="entry name" value="RNaseA_domain"/>
</dbReference>
<dbReference type="GO" id="GO:0004540">
    <property type="term" value="F:RNA nuclease activity"/>
    <property type="evidence" value="ECO:0007669"/>
    <property type="project" value="TreeGrafter"/>
</dbReference>
<dbReference type="PANTHER" id="PTHR11437:SF66">
    <property type="entry name" value="RNASE 3"/>
    <property type="match status" value="1"/>
</dbReference>
<dbReference type="GO" id="GO:0003676">
    <property type="term" value="F:nucleic acid binding"/>
    <property type="evidence" value="ECO:0007669"/>
    <property type="project" value="InterPro"/>
</dbReference>
<dbReference type="PANTHER" id="PTHR11437">
    <property type="entry name" value="RIBONUCLEASE"/>
    <property type="match status" value="1"/>
</dbReference>
<feature type="chain" id="PRO_5007751311" evidence="5">
    <location>
        <begin position="22"/>
        <end position="132"/>
    </location>
</feature>
<keyword evidence="4 5" id="KW-0378">Hydrolase</keyword>
<name>Q9DF78_AQUCT</name>
<dbReference type="GO" id="GO:0004519">
    <property type="term" value="F:endonuclease activity"/>
    <property type="evidence" value="ECO:0007669"/>
    <property type="project" value="UniProtKB-KW"/>
</dbReference>
<evidence type="ECO:0000313" key="7">
    <source>
        <dbReference type="EMBL" id="AAG30414.2"/>
    </source>
</evidence>
<dbReference type="InterPro" id="IPR001427">
    <property type="entry name" value="RNaseA"/>
</dbReference>
<dbReference type="SMART" id="SM00092">
    <property type="entry name" value="RNAse_Pc"/>
    <property type="match status" value="1"/>
</dbReference>
<comment type="similarity">
    <text evidence="1 5">Belongs to the pancreatic ribonuclease family.</text>
</comment>